<dbReference type="GO" id="GO:0008033">
    <property type="term" value="P:tRNA processing"/>
    <property type="evidence" value="ECO:0007669"/>
    <property type="project" value="UniProtKB-KW"/>
</dbReference>
<dbReference type="CDD" id="cd24134">
    <property type="entry name" value="ASKHA_NBD_OSGEPL1_QRI7_euk"/>
    <property type="match status" value="1"/>
</dbReference>
<keyword evidence="6" id="KW-0809">Transit peptide</keyword>
<sequence>MSQFVLSLRNSLQRASRHFSAVRNSIVLGIETSCDDTGCAVVDSEGNILGESLHSQQQIHINHGGIIPPIAKDLHQEHIDRVVKNAIARSKVQIEDIDAIATTVKPGLPLSLLVGMRYGKNLAKEYKKPFIPIHHMEAHALTIRMIDKVDFPFLVMLLSGGHCLLNLVKDVDKFFLLGQSIDDAPGEAFDKFARRLKLHYIPEFSSMSGGRAVETAALRGNPLAFHFPLPLAHYKDCNFSFSGLKNAANKHILRLERNHGCFKQVCDECGYQLYAPPPHLCTDNGAMIAWNGMERWKAGLGIIQPHSPELDELDIQSRCMLGEDLRDDVAKEAIKCKWVKLSQGIF</sequence>
<keyword evidence="7" id="KW-0496">Mitochondrion</keyword>
<accession>A0A8K0KQN2</accession>
<organism evidence="11 12">
    <name type="scientific">Ladona fulva</name>
    <name type="common">Scarce chaser dragonfly</name>
    <name type="synonym">Libellula fulva</name>
    <dbReference type="NCBI Taxonomy" id="123851"/>
    <lineage>
        <taxon>Eukaryota</taxon>
        <taxon>Metazoa</taxon>
        <taxon>Ecdysozoa</taxon>
        <taxon>Arthropoda</taxon>
        <taxon>Hexapoda</taxon>
        <taxon>Insecta</taxon>
        <taxon>Pterygota</taxon>
        <taxon>Palaeoptera</taxon>
        <taxon>Odonata</taxon>
        <taxon>Epiprocta</taxon>
        <taxon>Anisoptera</taxon>
        <taxon>Libelluloidea</taxon>
        <taxon>Libellulidae</taxon>
        <taxon>Ladona</taxon>
    </lineage>
</organism>
<keyword evidence="3" id="KW-0808">Transferase</keyword>
<reference evidence="11" key="1">
    <citation type="submission" date="2013-04" db="EMBL/GenBank/DDBJ databases">
        <authorList>
            <person name="Qu J."/>
            <person name="Murali S.C."/>
            <person name="Bandaranaike D."/>
            <person name="Bellair M."/>
            <person name="Blankenburg K."/>
            <person name="Chao H."/>
            <person name="Dinh H."/>
            <person name="Doddapaneni H."/>
            <person name="Downs B."/>
            <person name="Dugan-Rocha S."/>
            <person name="Elkadiri S."/>
            <person name="Gnanaolivu R.D."/>
            <person name="Hernandez B."/>
            <person name="Javaid M."/>
            <person name="Jayaseelan J.C."/>
            <person name="Lee S."/>
            <person name="Li M."/>
            <person name="Ming W."/>
            <person name="Munidasa M."/>
            <person name="Muniz J."/>
            <person name="Nguyen L."/>
            <person name="Ongeri F."/>
            <person name="Osuji N."/>
            <person name="Pu L.-L."/>
            <person name="Puazo M."/>
            <person name="Qu C."/>
            <person name="Quiroz J."/>
            <person name="Raj R."/>
            <person name="Weissenberger G."/>
            <person name="Xin Y."/>
            <person name="Zou X."/>
            <person name="Han Y."/>
            <person name="Richards S."/>
            <person name="Worley K."/>
            <person name="Muzny D."/>
            <person name="Gibbs R."/>
        </authorList>
    </citation>
    <scope>NUCLEOTIDE SEQUENCE</scope>
    <source>
        <strain evidence="11">Sampled in the wild</strain>
    </source>
</reference>
<keyword evidence="8" id="KW-0012">Acyltransferase</keyword>
<dbReference type="PRINTS" id="PR00789">
    <property type="entry name" value="OSIALOPTASE"/>
</dbReference>
<evidence type="ECO:0000256" key="8">
    <source>
        <dbReference type="ARBA" id="ARBA00023315"/>
    </source>
</evidence>
<protein>
    <recommendedName>
        <fullName evidence="2">N(6)-L-threonylcarbamoyladenine synthase</fullName>
        <ecNumber evidence="2">2.3.1.234</ecNumber>
    </recommendedName>
</protein>
<dbReference type="GO" id="GO:0005739">
    <property type="term" value="C:mitochondrion"/>
    <property type="evidence" value="ECO:0007669"/>
    <property type="project" value="UniProtKB-SubCell"/>
</dbReference>
<evidence type="ECO:0000256" key="7">
    <source>
        <dbReference type="ARBA" id="ARBA00023128"/>
    </source>
</evidence>
<evidence type="ECO:0000256" key="1">
    <source>
        <dbReference type="ARBA" id="ARBA00004173"/>
    </source>
</evidence>
<evidence type="ECO:0000256" key="4">
    <source>
        <dbReference type="ARBA" id="ARBA00022694"/>
    </source>
</evidence>
<dbReference type="SUPFAM" id="SSF53067">
    <property type="entry name" value="Actin-like ATPase domain"/>
    <property type="match status" value="1"/>
</dbReference>
<dbReference type="FunFam" id="3.30.420.40:FF:000083">
    <property type="entry name" value="Probable tRNA N6-adenosine threonylcarbamoyltransferase, mitochondrial"/>
    <property type="match status" value="1"/>
</dbReference>
<dbReference type="GO" id="GO:0046872">
    <property type="term" value="F:metal ion binding"/>
    <property type="evidence" value="ECO:0007669"/>
    <property type="project" value="UniProtKB-KW"/>
</dbReference>
<name>A0A8K0KQN2_LADFU</name>
<evidence type="ECO:0000313" key="12">
    <source>
        <dbReference type="Proteomes" id="UP000792457"/>
    </source>
</evidence>
<gene>
    <name evidence="11" type="ORF">J437_LFUL016689</name>
</gene>
<comment type="catalytic activity">
    <reaction evidence="9">
        <text>L-threonylcarbamoyladenylate + adenosine(37) in tRNA = N(6)-L-threonylcarbamoyladenosine(37) in tRNA + AMP + H(+)</text>
        <dbReference type="Rhea" id="RHEA:37059"/>
        <dbReference type="Rhea" id="RHEA-COMP:10162"/>
        <dbReference type="Rhea" id="RHEA-COMP:10163"/>
        <dbReference type="ChEBI" id="CHEBI:15378"/>
        <dbReference type="ChEBI" id="CHEBI:73682"/>
        <dbReference type="ChEBI" id="CHEBI:74411"/>
        <dbReference type="ChEBI" id="CHEBI:74418"/>
        <dbReference type="ChEBI" id="CHEBI:456215"/>
        <dbReference type="EC" id="2.3.1.234"/>
    </reaction>
</comment>
<keyword evidence="5" id="KW-0479">Metal-binding</keyword>
<keyword evidence="4" id="KW-0819">tRNA processing</keyword>
<dbReference type="Gene3D" id="3.30.420.40">
    <property type="match status" value="2"/>
</dbReference>
<dbReference type="Pfam" id="PF00814">
    <property type="entry name" value="TsaD"/>
    <property type="match status" value="1"/>
</dbReference>
<dbReference type="OrthoDB" id="10259622at2759"/>
<dbReference type="AlphaFoldDB" id="A0A8K0KQN2"/>
<comment type="subcellular location">
    <subcellularLocation>
        <location evidence="1">Mitochondrion</location>
    </subcellularLocation>
</comment>
<feature type="domain" description="Gcp-like" evidence="10">
    <location>
        <begin position="47"/>
        <end position="252"/>
    </location>
</feature>
<evidence type="ECO:0000256" key="2">
    <source>
        <dbReference type="ARBA" id="ARBA00012156"/>
    </source>
</evidence>
<evidence type="ECO:0000256" key="6">
    <source>
        <dbReference type="ARBA" id="ARBA00022946"/>
    </source>
</evidence>
<evidence type="ECO:0000256" key="9">
    <source>
        <dbReference type="ARBA" id="ARBA00048117"/>
    </source>
</evidence>
<proteinExistence type="predicted"/>
<comment type="caution">
    <text evidence="11">The sequence shown here is derived from an EMBL/GenBank/DDBJ whole genome shotgun (WGS) entry which is preliminary data.</text>
</comment>
<evidence type="ECO:0000259" key="10">
    <source>
        <dbReference type="Pfam" id="PF00814"/>
    </source>
</evidence>
<evidence type="ECO:0000256" key="5">
    <source>
        <dbReference type="ARBA" id="ARBA00022723"/>
    </source>
</evidence>
<dbReference type="InterPro" id="IPR043129">
    <property type="entry name" value="ATPase_NBD"/>
</dbReference>
<evidence type="ECO:0000313" key="11">
    <source>
        <dbReference type="EMBL" id="KAG8239052.1"/>
    </source>
</evidence>
<dbReference type="PANTHER" id="PTHR11735">
    <property type="entry name" value="TRNA N6-ADENOSINE THREONYLCARBAMOYLTRANSFERASE"/>
    <property type="match status" value="1"/>
</dbReference>
<dbReference type="NCBIfam" id="TIGR00329">
    <property type="entry name" value="gcp_kae1"/>
    <property type="match status" value="1"/>
</dbReference>
<evidence type="ECO:0000256" key="3">
    <source>
        <dbReference type="ARBA" id="ARBA00022679"/>
    </source>
</evidence>
<reference evidence="11" key="2">
    <citation type="submission" date="2017-10" db="EMBL/GenBank/DDBJ databases">
        <title>Ladona fulva Genome sequencing and assembly.</title>
        <authorList>
            <person name="Murali S."/>
            <person name="Richards S."/>
            <person name="Bandaranaike D."/>
            <person name="Bellair M."/>
            <person name="Blankenburg K."/>
            <person name="Chao H."/>
            <person name="Dinh H."/>
            <person name="Doddapaneni H."/>
            <person name="Dugan-Rocha S."/>
            <person name="Elkadiri S."/>
            <person name="Gnanaolivu R."/>
            <person name="Hernandez B."/>
            <person name="Skinner E."/>
            <person name="Javaid M."/>
            <person name="Lee S."/>
            <person name="Li M."/>
            <person name="Ming W."/>
            <person name="Munidasa M."/>
            <person name="Muniz J."/>
            <person name="Nguyen L."/>
            <person name="Hughes D."/>
            <person name="Osuji N."/>
            <person name="Pu L.-L."/>
            <person name="Puazo M."/>
            <person name="Qu C."/>
            <person name="Quiroz J."/>
            <person name="Raj R."/>
            <person name="Weissenberger G."/>
            <person name="Xin Y."/>
            <person name="Zou X."/>
            <person name="Han Y."/>
            <person name="Worley K."/>
            <person name="Muzny D."/>
            <person name="Gibbs R."/>
        </authorList>
    </citation>
    <scope>NUCLEOTIDE SEQUENCE</scope>
    <source>
        <strain evidence="11">Sampled in the wild</strain>
    </source>
</reference>
<dbReference type="InterPro" id="IPR000905">
    <property type="entry name" value="Gcp-like_dom"/>
</dbReference>
<dbReference type="Proteomes" id="UP000792457">
    <property type="component" value="Unassembled WGS sequence"/>
</dbReference>
<dbReference type="PANTHER" id="PTHR11735:SF6">
    <property type="entry name" value="TRNA N6-ADENOSINE THREONYLCARBAMOYLTRANSFERASE, MITOCHONDRIAL"/>
    <property type="match status" value="1"/>
</dbReference>
<dbReference type="GO" id="GO:0061711">
    <property type="term" value="F:tRNA N(6)-L-threonylcarbamoyladenine synthase activity"/>
    <property type="evidence" value="ECO:0007669"/>
    <property type="project" value="UniProtKB-EC"/>
</dbReference>
<keyword evidence="12" id="KW-1185">Reference proteome</keyword>
<dbReference type="EMBL" id="KZ309500">
    <property type="protein sequence ID" value="KAG8239052.1"/>
    <property type="molecule type" value="Genomic_DNA"/>
</dbReference>
<dbReference type="EC" id="2.3.1.234" evidence="2"/>
<dbReference type="InterPro" id="IPR017861">
    <property type="entry name" value="KAE1/TsaD"/>
</dbReference>